<dbReference type="AlphaFoldDB" id="A0AAI9HDC0"/>
<name>A0AAI9HDC0_CITFR</name>
<feature type="region of interest" description="Disordered" evidence="1">
    <location>
        <begin position="18"/>
        <end position="44"/>
    </location>
</feature>
<evidence type="ECO:0000256" key="1">
    <source>
        <dbReference type="SAM" id="MobiDB-lite"/>
    </source>
</evidence>
<feature type="compositionally biased region" description="Polar residues" evidence="1">
    <location>
        <begin position="25"/>
        <end position="34"/>
    </location>
</feature>
<proteinExistence type="predicted"/>
<dbReference type="EMBL" id="ABKLER030000002">
    <property type="protein sequence ID" value="EMN4143243.1"/>
    <property type="molecule type" value="Genomic_DNA"/>
</dbReference>
<comment type="caution">
    <text evidence="2">The sequence shown here is derived from an EMBL/GenBank/DDBJ whole genome shotgun (WGS) entry which is preliminary data.</text>
</comment>
<gene>
    <name evidence="2" type="ORF">PQQ21_000433</name>
</gene>
<protein>
    <recommendedName>
        <fullName evidence="3">Ash family protein</fullName>
    </recommendedName>
</protein>
<accession>A0AAI9HDC0</accession>
<organism evidence="2">
    <name type="scientific">Citrobacter freundii</name>
    <dbReference type="NCBI Taxonomy" id="546"/>
    <lineage>
        <taxon>Bacteria</taxon>
        <taxon>Pseudomonadati</taxon>
        <taxon>Pseudomonadota</taxon>
        <taxon>Gammaproteobacteria</taxon>
        <taxon>Enterobacterales</taxon>
        <taxon>Enterobacteriaceae</taxon>
        <taxon>Citrobacter</taxon>
        <taxon>Citrobacter freundii complex</taxon>
    </lineage>
</organism>
<reference evidence="2" key="1">
    <citation type="submission" date="2024-02" db="EMBL/GenBank/DDBJ databases">
        <authorList>
            <consortium name="Clinical and Environmental Microbiology Branch: Whole genome sequencing antimicrobial resistance pathogens in the healthcare setting"/>
        </authorList>
    </citation>
    <scope>NUCLEOTIDE SEQUENCE</scope>
    <source>
        <strain evidence="2">2023GN-00102</strain>
    </source>
</reference>
<evidence type="ECO:0008006" key="3">
    <source>
        <dbReference type="Google" id="ProtNLM"/>
    </source>
</evidence>
<evidence type="ECO:0000313" key="2">
    <source>
        <dbReference type="EMBL" id="EMN4143243.1"/>
    </source>
</evidence>
<sequence>MTQVFLCRTLRYTPMAGRAGASQDAPVSSMTGKANSARFCHPRD</sequence>